<dbReference type="Proteomes" id="UP000541421">
    <property type="component" value="Unassembled WGS sequence"/>
</dbReference>
<dbReference type="GO" id="GO:0003700">
    <property type="term" value="F:DNA-binding transcription factor activity"/>
    <property type="evidence" value="ECO:0007669"/>
    <property type="project" value="InterPro"/>
</dbReference>
<comment type="caution">
    <text evidence="6">The sequence shown here is derived from an EMBL/GenBank/DDBJ whole genome shotgun (WGS) entry which is preliminary data.</text>
</comment>
<sequence length="140" mass="16250">MKSFFNIKTLSQASGVLPETIRFYEKMQLIPPVQRGSNGYRQFQQQHLEQLKFIKTCRSLGFDLQEIKTLLTLQENPHDDCRDANELATKHLDKVNQKIAELENIRSLLKGMVNCHQHDVEHCLVINTLKQETAERESTV</sequence>
<evidence type="ECO:0000256" key="3">
    <source>
        <dbReference type="ARBA" id="ARBA00023163"/>
    </source>
</evidence>
<feature type="domain" description="HTH merR-type" evidence="5">
    <location>
        <begin position="1"/>
        <end position="73"/>
    </location>
</feature>
<evidence type="ECO:0000256" key="1">
    <source>
        <dbReference type="ARBA" id="ARBA00023015"/>
    </source>
</evidence>
<dbReference type="InterPro" id="IPR009061">
    <property type="entry name" value="DNA-bd_dom_put_sf"/>
</dbReference>
<dbReference type="Pfam" id="PF09278">
    <property type="entry name" value="MerR-DNA-bind"/>
    <property type="match status" value="1"/>
</dbReference>
<dbReference type="PANTHER" id="PTHR30204:SF94">
    <property type="entry name" value="HEAVY METAL-DEPENDENT TRANSCRIPTIONAL REGULATOR HI_0293-RELATED"/>
    <property type="match status" value="1"/>
</dbReference>
<evidence type="ECO:0000259" key="5">
    <source>
        <dbReference type="PROSITE" id="PS50937"/>
    </source>
</evidence>
<dbReference type="AlphaFoldDB" id="A0A7Y4LAM8"/>
<dbReference type="SMART" id="SM00422">
    <property type="entry name" value="HTH_MERR"/>
    <property type="match status" value="1"/>
</dbReference>
<keyword evidence="7" id="KW-1185">Reference proteome</keyword>
<keyword evidence="3" id="KW-0804">Transcription</keyword>
<evidence type="ECO:0000256" key="4">
    <source>
        <dbReference type="SAM" id="Coils"/>
    </source>
</evidence>
<keyword evidence="4" id="KW-0175">Coiled coil</keyword>
<proteinExistence type="predicted"/>
<gene>
    <name evidence="6" type="ORF">HKX40_02485</name>
</gene>
<organism evidence="6 7">
    <name type="scientific">Pelistega europaea</name>
    <dbReference type="NCBI Taxonomy" id="106147"/>
    <lineage>
        <taxon>Bacteria</taxon>
        <taxon>Pseudomonadati</taxon>
        <taxon>Pseudomonadota</taxon>
        <taxon>Betaproteobacteria</taxon>
        <taxon>Burkholderiales</taxon>
        <taxon>Alcaligenaceae</taxon>
        <taxon>Pelistega</taxon>
    </lineage>
</organism>
<dbReference type="InterPro" id="IPR015358">
    <property type="entry name" value="Tscrpt_reg_MerR_DNA-bd"/>
</dbReference>
<dbReference type="PRINTS" id="PR00040">
    <property type="entry name" value="HTHMERR"/>
</dbReference>
<evidence type="ECO:0000256" key="2">
    <source>
        <dbReference type="ARBA" id="ARBA00023125"/>
    </source>
</evidence>
<dbReference type="RefSeq" id="WP_171587993.1">
    <property type="nucleotide sequence ID" value="NZ_JABGBO010000002.1"/>
</dbReference>
<keyword evidence="1" id="KW-0805">Transcription regulation</keyword>
<dbReference type="SUPFAM" id="SSF46955">
    <property type="entry name" value="Putative DNA-binding domain"/>
    <property type="match status" value="1"/>
</dbReference>
<dbReference type="GO" id="GO:0003677">
    <property type="term" value="F:DNA binding"/>
    <property type="evidence" value="ECO:0007669"/>
    <property type="project" value="UniProtKB-KW"/>
</dbReference>
<dbReference type="InterPro" id="IPR047057">
    <property type="entry name" value="MerR_fam"/>
</dbReference>
<dbReference type="EMBL" id="JABGBO010000002">
    <property type="protein sequence ID" value="NOL49011.1"/>
    <property type="molecule type" value="Genomic_DNA"/>
</dbReference>
<feature type="coiled-coil region" evidence="4">
    <location>
        <begin position="85"/>
        <end position="112"/>
    </location>
</feature>
<accession>A0A7Y4LAM8</accession>
<dbReference type="Pfam" id="PF00376">
    <property type="entry name" value="MerR"/>
    <property type="match status" value="1"/>
</dbReference>
<dbReference type="PROSITE" id="PS50937">
    <property type="entry name" value="HTH_MERR_2"/>
    <property type="match status" value="1"/>
</dbReference>
<dbReference type="InterPro" id="IPR000551">
    <property type="entry name" value="MerR-type_HTH_dom"/>
</dbReference>
<dbReference type="Gene3D" id="1.10.1660.10">
    <property type="match status" value="1"/>
</dbReference>
<evidence type="ECO:0000313" key="7">
    <source>
        <dbReference type="Proteomes" id="UP000541421"/>
    </source>
</evidence>
<dbReference type="PANTHER" id="PTHR30204">
    <property type="entry name" value="REDOX-CYCLING DRUG-SENSING TRANSCRIPTIONAL ACTIVATOR SOXR"/>
    <property type="match status" value="1"/>
</dbReference>
<keyword evidence="2 6" id="KW-0238">DNA-binding</keyword>
<evidence type="ECO:0000313" key="6">
    <source>
        <dbReference type="EMBL" id="NOL49011.1"/>
    </source>
</evidence>
<reference evidence="6 7" key="1">
    <citation type="submission" date="2020-05" db="EMBL/GenBank/DDBJ databases">
        <authorList>
            <person name="Niu N."/>
        </authorList>
    </citation>
    <scope>NUCLEOTIDE SEQUENCE [LARGE SCALE GENOMIC DNA]</scope>
    <source>
        <strain evidence="6 7">LMG10982</strain>
    </source>
</reference>
<name>A0A7Y4LAM8_9BURK</name>
<protein>
    <submittedName>
        <fullName evidence="6">MerR family DNA-binding protein</fullName>
    </submittedName>
</protein>